<evidence type="ECO:0000313" key="7">
    <source>
        <dbReference type="Proteomes" id="UP000490939"/>
    </source>
</evidence>
<proteinExistence type="predicted"/>
<keyword evidence="7" id="KW-1185">Reference proteome</keyword>
<feature type="region of interest" description="Disordered" evidence="1">
    <location>
        <begin position="1"/>
        <end position="127"/>
    </location>
</feature>
<evidence type="ECO:0000313" key="6">
    <source>
        <dbReference type="Proteomes" id="UP000447873"/>
    </source>
</evidence>
<organism evidence="3 5">
    <name type="scientific">Venturia inaequalis</name>
    <name type="common">Apple scab fungus</name>
    <dbReference type="NCBI Taxonomy" id="5025"/>
    <lineage>
        <taxon>Eukaryota</taxon>
        <taxon>Fungi</taxon>
        <taxon>Dikarya</taxon>
        <taxon>Ascomycota</taxon>
        <taxon>Pezizomycotina</taxon>
        <taxon>Dothideomycetes</taxon>
        <taxon>Pleosporomycetidae</taxon>
        <taxon>Venturiales</taxon>
        <taxon>Venturiaceae</taxon>
        <taxon>Venturia</taxon>
    </lineage>
</organism>
<evidence type="ECO:0000313" key="2">
    <source>
        <dbReference type="EMBL" id="KAE9966902.1"/>
    </source>
</evidence>
<sequence length="173" mass="18466">MTAQEALRIKARRLADDAQASRPNPRHNVQHGLNGAPAVAPTPAFGSFAAAVTSASSPSPSSSAELSSHSGFHDSINDPPLGKTVKSQKYSNPKRKNGFAEDDNDDDSPGPPPKTRVSGRSKLDSMEKAKLQIENGLGSLLQQHYVLQKKTRVLKARLRKLGEGVSDDDSGDE</sequence>
<evidence type="ECO:0000313" key="5">
    <source>
        <dbReference type="Proteomes" id="UP000433883"/>
    </source>
</evidence>
<reference evidence="3 5" key="1">
    <citation type="submission" date="2019-11" db="EMBL/GenBank/DDBJ databases">
        <title>Venturia inaequalis Genome Resource.</title>
        <authorList>
            <person name="Lichtner F.J."/>
        </authorList>
    </citation>
    <scope>NUCLEOTIDE SEQUENCE [LARGE SCALE GENOMIC DNA]</scope>
    <source>
        <strain evidence="2 6">120213</strain>
        <strain evidence="3">Bline_iso_100314</strain>
        <strain evidence="4 7">DMI_063113</strain>
    </source>
</reference>
<dbReference type="Proteomes" id="UP000447873">
    <property type="component" value="Unassembled WGS sequence"/>
</dbReference>
<protein>
    <submittedName>
        <fullName evidence="3">Uncharacterized protein</fullName>
    </submittedName>
</protein>
<dbReference type="EMBL" id="WNWS01000487">
    <property type="protein sequence ID" value="KAE9966902.1"/>
    <property type="molecule type" value="Genomic_DNA"/>
</dbReference>
<comment type="caution">
    <text evidence="3">The sequence shown here is derived from an EMBL/GenBank/DDBJ whole genome shotgun (WGS) entry which is preliminary data.</text>
</comment>
<dbReference type="Proteomes" id="UP000433883">
    <property type="component" value="Unassembled WGS sequence"/>
</dbReference>
<dbReference type="EMBL" id="WNWQ01000127">
    <property type="protein sequence ID" value="KAE9977620.1"/>
    <property type="molecule type" value="Genomic_DNA"/>
</dbReference>
<name>A0A8H3YXG1_VENIN</name>
<accession>A0A8H3YXG1</accession>
<evidence type="ECO:0000313" key="3">
    <source>
        <dbReference type="EMBL" id="KAE9977620.1"/>
    </source>
</evidence>
<dbReference type="EMBL" id="WNWR01000105">
    <property type="protein sequence ID" value="KAE9991202.1"/>
    <property type="molecule type" value="Genomic_DNA"/>
</dbReference>
<dbReference type="AlphaFoldDB" id="A0A8H3YXG1"/>
<evidence type="ECO:0000256" key="1">
    <source>
        <dbReference type="SAM" id="MobiDB-lite"/>
    </source>
</evidence>
<feature type="compositionally biased region" description="Low complexity" evidence="1">
    <location>
        <begin position="47"/>
        <end position="70"/>
    </location>
</feature>
<dbReference type="Proteomes" id="UP000490939">
    <property type="component" value="Unassembled WGS sequence"/>
</dbReference>
<evidence type="ECO:0000313" key="4">
    <source>
        <dbReference type="EMBL" id="KAE9991202.1"/>
    </source>
</evidence>
<gene>
    <name evidence="3" type="ORF">BLS_001240</name>
    <name evidence="4" type="ORF">EG327_000323</name>
    <name evidence="2" type="ORF">EG328_008523</name>
</gene>